<dbReference type="GO" id="GO:0000786">
    <property type="term" value="C:nucleosome"/>
    <property type="evidence" value="ECO:0007669"/>
    <property type="project" value="InterPro"/>
</dbReference>
<dbReference type="Proteomes" id="UP000030665">
    <property type="component" value="Unassembled WGS sequence"/>
</dbReference>
<dbReference type="PANTHER" id="PTHR23428">
    <property type="entry name" value="HISTONE H2B"/>
    <property type="match status" value="1"/>
</dbReference>
<protein>
    <submittedName>
        <fullName evidence="2">Histone domain containing protein</fullName>
    </submittedName>
</protein>
<dbReference type="SUPFAM" id="SSF47113">
    <property type="entry name" value="Histone-fold"/>
    <property type="match status" value="1"/>
</dbReference>
<dbReference type="SMART" id="SM00427">
    <property type="entry name" value="H2B"/>
    <property type="match status" value="1"/>
</dbReference>
<evidence type="ECO:0000313" key="2">
    <source>
        <dbReference type="EMBL" id="CDW60597.1"/>
    </source>
</evidence>
<dbReference type="GO" id="GO:0003677">
    <property type="term" value="F:DNA binding"/>
    <property type="evidence" value="ECO:0007669"/>
    <property type="project" value="InterPro"/>
</dbReference>
<sequence>MSVLSFFNDVFDQTATEASRLAHHNNRHMSSSKEIQTAVRLLLDGKLSKHAVSEGKKAVFNYTSPL</sequence>
<dbReference type="STRING" id="36087.A0A077ZJP3"/>
<comment type="similarity">
    <text evidence="1">Belongs to the histone H2B family.</text>
</comment>
<keyword evidence="3" id="KW-1185">Reference proteome</keyword>
<name>A0A077ZJP3_TRITR</name>
<accession>A0A077ZJP3</accession>
<reference evidence="2" key="2">
    <citation type="submission" date="2014-03" db="EMBL/GenBank/DDBJ databases">
        <title>The whipworm genome and dual-species transcriptomics of an intimate host-pathogen interaction.</title>
        <authorList>
            <person name="Foth B.J."/>
            <person name="Tsai I.J."/>
            <person name="Reid A.J."/>
            <person name="Bancroft A.J."/>
            <person name="Nichol S."/>
            <person name="Tracey A."/>
            <person name="Holroyd N."/>
            <person name="Cotton J.A."/>
            <person name="Stanley E.J."/>
            <person name="Zarowiecki M."/>
            <person name="Liu J.Z."/>
            <person name="Huckvale T."/>
            <person name="Cooper P.J."/>
            <person name="Grencis R.K."/>
            <person name="Berriman M."/>
        </authorList>
    </citation>
    <scope>NUCLEOTIDE SEQUENCE [LARGE SCALE GENOMIC DNA]</scope>
</reference>
<evidence type="ECO:0000256" key="1">
    <source>
        <dbReference type="ARBA" id="ARBA00006846"/>
    </source>
</evidence>
<dbReference type="PRINTS" id="PR00621">
    <property type="entry name" value="HISTONEH2B"/>
</dbReference>
<gene>
    <name evidence="2" type="ORF">TTRE_0000898601</name>
</gene>
<evidence type="ECO:0000313" key="3">
    <source>
        <dbReference type="Proteomes" id="UP000030665"/>
    </source>
</evidence>
<dbReference type="GO" id="GO:0046982">
    <property type="term" value="F:protein heterodimerization activity"/>
    <property type="evidence" value="ECO:0007669"/>
    <property type="project" value="InterPro"/>
</dbReference>
<dbReference type="AlphaFoldDB" id="A0A077ZJP3"/>
<dbReference type="OrthoDB" id="5807605at2759"/>
<dbReference type="Gene3D" id="1.10.20.10">
    <property type="entry name" value="Histone, subunit A"/>
    <property type="match status" value="1"/>
</dbReference>
<dbReference type="InterPro" id="IPR009072">
    <property type="entry name" value="Histone-fold"/>
</dbReference>
<dbReference type="InterPro" id="IPR000558">
    <property type="entry name" value="Histone_H2B"/>
</dbReference>
<proteinExistence type="inferred from homology"/>
<dbReference type="EMBL" id="HG807228">
    <property type="protein sequence ID" value="CDW60597.1"/>
    <property type="molecule type" value="Genomic_DNA"/>
</dbReference>
<reference evidence="2" key="1">
    <citation type="submission" date="2014-01" db="EMBL/GenBank/DDBJ databases">
        <authorList>
            <person name="Aslett M."/>
        </authorList>
    </citation>
    <scope>NUCLEOTIDE SEQUENCE</scope>
</reference>
<organism evidence="2 3">
    <name type="scientific">Trichuris trichiura</name>
    <name type="common">Whipworm</name>
    <name type="synonym">Trichocephalus trichiurus</name>
    <dbReference type="NCBI Taxonomy" id="36087"/>
    <lineage>
        <taxon>Eukaryota</taxon>
        <taxon>Metazoa</taxon>
        <taxon>Ecdysozoa</taxon>
        <taxon>Nematoda</taxon>
        <taxon>Enoplea</taxon>
        <taxon>Dorylaimia</taxon>
        <taxon>Trichinellida</taxon>
        <taxon>Trichuridae</taxon>
        <taxon>Trichuris</taxon>
    </lineage>
</organism>
<dbReference type="GO" id="GO:0030527">
    <property type="term" value="F:structural constituent of chromatin"/>
    <property type="evidence" value="ECO:0007669"/>
    <property type="project" value="InterPro"/>
</dbReference>